<evidence type="ECO:0000256" key="3">
    <source>
        <dbReference type="ARBA" id="ARBA00022705"/>
    </source>
</evidence>
<keyword evidence="6" id="KW-0378">Hydrolase</keyword>
<accession>A0AAJ5BGL8</accession>
<dbReference type="GO" id="GO:0004519">
    <property type="term" value="F:endonuclease activity"/>
    <property type="evidence" value="ECO:0007669"/>
    <property type="project" value="UniProtKB-KW"/>
</dbReference>
<keyword evidence="5" id="KW-0255">Endonuclease</keyword>
<dbReference type="EMBL" id="FOLW01000002">
    <property type="protein sequence ID" value="SFC49082.1"/>
    <property type="molecule type" value="Genomic_DNA"/>
</dbReference>
<dbReference type="Proteomes" id="UP000226420">
    <property type="component" value="Unassembled WGS sequence"/>
</dbReference>
<keyword evidence="3" id="KW-0235">DNA replication</keyword>
<evidence type="ECO:0000256" key="4">
    <source>
        <dbReference type="ARBA" id="ARBA00022722"/>
    </source>
</evidence>
<organism evidence="8 9">
    <name type="scientific">Pragia fontium DSM 5563 = ATCC 49100</name>
    <dbReference type="NCBI Taxonomy" id="1122977"/>
    <lineage>
        <taxon>Bacteria</taxon>
        <taxon>Pseudomonadati</taxon>
        <taxon>Pseudomonadota</taxon>
        <taxon>Gammaproteobacteria</taxon>
        <taxon>Enterobacterales</taxon>
        <taxon>Budviciaceae</taxon>
        <taxon>Pragia</taxon>
    </lineage>
</organism>
<name>A0AAJ5BGL8_9GAMM</name>
<evidence type="ECO:0000313" key="8">
    <source>
        <dbReference type="EMBL" id="SFC49082.1"/>
    </source>
</evidence>
<protein>
    <submittedName>
        <fullName evidence="8">Bacteriophage replication gene A protein (GPA)</fullName>
    </submittedName>
</protein>
<evidence type="ECO:0000259" key="7">
    <source>
        <dbReference type="Pfam" id="PF05840"/>
    </source>
</evidence>
<dbReference type="AlphaFoldDB" id="A0AAJ5BGL8"/>
<feature type="domain" description="Replication gene A protein-like" evidence="7">
    <location>
        <begin position="152"/>
        <end position="480"/>
    </location>
</feature>
<gene>
    <name evidence="8" type="ORF">SAMN02745723_102495</name>
</gene>
<evidence type="ECO:0000313" key="9">
    <source>
        <dbReference type="Proteomes" id="UP000226420"/>
    </source>
</evidence>
<evidence type="ECO:0000256" key="5">
    <source>
        <dbReference type="ARBA" id="ARBA00022759"/>
    </source>
</evidence>
<comment type="caution">
    <text evidence="8">The sequence shown here is derived from an EMBL/GenBank/DDBJ whole genome shotgun (WGS) entry which is preliminary data.</text>
</comment>
<evidence type="ECO:0000256" key="6">
    <source>
        <dbReference type="ARBA" id="ARBA00022801"/>
    </source>
</evidence>
<comment type="function">
    <text evidence="1">Possible endonuclease which induces a single-strand cut and initiates DNA replication.</text>
</comment>
<dbReference type="GO" id="GO:0016787">
    <property type="term" value="F:hydrolase activity"/>
    <property type="evidence" value="ECO:0007669"/>
    <property type="project" value="UniProtKB-KW"/>
</dbReference>
<comment type="similarity">
    <text evidence="2">Belongs to the phage GPA family.</text>
</comment>
<dbReference type="GO" id="GO:0006260">
    <property type="term" value="P:DNA replication"/>
    <property type="evidence" value="ECO:0007669"/>
    <property type="project" value="UniProtKB-KW"/>
</dbReference>
<reference evidence="8 9" key="1">
    <citation type="submission" date="2016-10" db="EMBL/GenBank/DDBJ databases">
        <authorList>
            <person name="Varghese N."/>
            <person name="Submissions S."/>
        </authorList>
    </citation>
    <scope>NUCLEOTIDE SEQUENCE [LARGE SCALE GENOMIC DNA]</scope>
    <source>
        <strain evidence="8 9">DSM 5563</strain>
    </source>
</reference>
<dbReference type="InterPro" id="IPR008766">
    <property type="entry name" value="Replication_gene_A-like"/>
</dbReference>
<evidence type="ECO:0000256" key="1">
    <source>
        <dbReference type="ARBA" id="ARBA00003293"/>
    </source>
</evidence>
<sequence>MKIAEIKTLRGYRSPASREAVINVWHEYYEQYGRWPWNTDKQQPLPLPPKQTAVTPEMLAAVAQAQRDIEKQPLFIKMVFSGRYDYLVKNAGSDRANKYLLNTFSKRVLPRLHLVNNKHHFASNDDSARVFREELNEFSERFNRIHSLSVSEVDRLAYQIAYRINGEFTILCDHLVGDEGPEILSTPDVLEMLYRLFAGAARSFHVTPLFWAKYLRGKLQPTDAAASIARLVNPDWWRRKLRTRRTHWREHLYIAAGQVNKNISPYLSKSGYRDWQTQRHANMEYLRSHELEDVETGERISLIDKVLHSVANPAIRRHELMNAMAGIEKAAIEMGCVGVFYTLTAPSKYHPSGVKKKGRSGIQFNRNWSAAAYTPKETQQYLAHIWQLMRTALKDAGLRVFGYRVAEPHHDGTPHWHMLFFMPPEHRAAITQIFRNYALLEDGDEPGAQKYRFTEKIIDPAKGSATGYIAKYISKNIDGYAMEGEIDEETGKPMKERAASVAAWASTWRIRQFQPVGIPPIGVWRELRSIGETSIAEQFDESVDAVRLAAHSSNFAAYIMAQGGAFTPRRDLVVRVASKVADELNPYGEEVQKTTGVYSPYHGTDKVYCTRKTKWKIVPKSLALDPLTLQSEAPRSSVNNCGNGVFVDEPELPPEPRAIDWSNAPQVRAMVFKLKKETPKKHHYRFDWDKSPPKERRGLAILSDQAIDAIPQIENFTDRIGIEAEPWTLEALARGARVDFGDDYVYQVTGDRLNMISLAPVQVNEKRQITKEYLLNRIAVIRHSHG</sequence>
<dbReference type="RefSeq" id="WP_074821369.1">
    <property type="nucleotide sequence ID" value="NZ_FOLW01000002.1"/>
</dbReference>
<proteinExistence type="inferred from homology"/>
<dbReference type="Pfam" id="PF05840">
    <property type="entry name" value="Phage_GPA"/>
    <property type="match status" value="1"/>
</dbReference>
<evidence type="ECO:0000256" key="2">
    <source>
        <dbReference type="ARBA" id="ARBA00009260"/>
    </source>
</evidence>
<keyword evidence="4" id="KW-0540">Nuclease</keyword>